<dbReference type="PRINTS" id="PR00337">
    <property type="entry name" value="LEUILEVALBP"/>
</dbReference>
<dbReference type="SUPFAM" id="SSF53822">
    <property type="entry name" value="Periplasmic binding protein-like I"/>
    <property type="match status" value="1"/>
</dbReference>
<evidence type="ECO:0000256" key="3">
    <source>
        <dbReference type="ARBA" id="ARBA00022729"/>
    </source>
</evidence>
<accession>A0A2A7S2I3</accession>
<dbReference type="InterPro" id="IPR000709">
    <property type="entry name" value="Leu_Ile_Val-bd"/>
</dbReference>
<evidence type="ECO:0000313" key="7">
    <source>
        <dbReference type="Proteomes" id="UP000220629"/>
    </source>
</evidence>
<dbReference type="PANTHER" id="PTHR47151:SF2">
    <property type="entry name" value="AMINO ACID BINDING PROTEIN"/>
    <property type="match status" value="1"/>
</dbReference>
<name>A0A2A7S2I3_BURGA</name>
<gene>
    <name evidence="6" type="ORF">CRM94_25810</name>
</gene>
<keyword evidence="3" id="KW-0732">Signal</keyword>
<evidence type="ECO:0000256" key="1">
    <source>
        <dbReference type="ARBA" id="ARBA00010062"/>
    </source>
</evidence>
<dbReference type="Pfam" id="PF13458">
    <property type="entry name" value="Peripla_BP_6"/>
    <property type="match status" value="1"/>
</dbReference>
<reference evidence="7" key="1">
    <citation type="submission" date="2017-09" db="EMBL/GenBank/DDBJ databases">
        <title>FDA dAtabase for Regulatory Grade micrObial Sequences (FDA-ARGOS): Supporting development and validation of Infectious Disease Dx tests.</title>
        <authorList>
            <person name="Minogue T."/>
            <person name="Wolcott M."/>
            <person name="Wasieloski L."/>
            <person name="Aguilar W."/>
            <person name="Moore D."/>
            <person name="Tallon L."/>
            <person name="Sadzewicz L."/>
            <person name="Ott S."/>
            <person name="Zhao X."/>
            <person name="Nagaraj S."/>
            <person name="Vavikolanu K."/>
            <person name="Aluvathingal J."/>
            <person name="Nadendla S."/>
            <person name="Sichtig H."/>
        </authorList>
    </citation>
    <scope>NUCLEOTIDE SEQUENCE [LARGE SCALE GENOMIC DNA]</scope>
    <source>
        <strain evidence="7">FDAARGOS_390</strain>
    </source>
</reference>
<dbReference type="OrthoDB" id="9772589at2"/>
<dbReference type="EMBL" id="PDDY01000004">
    <property type="protein sequence ID" value="PEH37884.1"/>
    <property type="molecule type" value="Genomic_DNA"/>
</dbReference>
<dbReference type="Proteomes" id="UP000220629">
    <property type="component" value="Unassembled WGS sequence"/>
</dbReference>
<dbReference type="Gene3D" id="3.40.50.2300">
    <property type="match status" value="2"/>
</dbReference>
<sequence>MIILMQCTGSFVLTSTFWLEMMSQADRSNWSLERHMKSKIVSGVVTQVALLACCGAAMAQQTVKIGYAGPMTGPVAQIGKDSENGVRLAIDEANASNISIGGQPVRFELDSQDDMGDPKTATTVAQKLVDDGVVGVVGHLNSGATLPASKIYSDAGVTEVSPASTNSLYTRQGFKTAYRVIGDDHDVVRVLVGYVLDKMHAKRIAVVDDRSAYGQSFSDDVIAQLKAKGITPVDRQYVSTQTIDFRSVLTALKSNNPDVLIYAGVDAQAGPMRRQMVALGMSKTLIAGCAIETDKFVELAGGPANAEGNISSESGFALDAMPKGKEFTQKFSKYGKPVLYSPYAYDATWALIKAVQAANSVKRADLQPALRKVSFDGVTGKISFDDRGDLQIARVTIFKVVDGHWKGVQSVSVAK</sequence>
<evidence type="ECO:0000259" key="5">
    <source>
        <dbReference type="Pfam" id="PF13458"/>
    </source>
</evidence>
<evidence type="ECO:0000256" key="4">
    <source>
        <dbReference type="ARBA" id="ARBA00022970"/>
    </source>
</evidence>
<comment type="caution">
    <text evidence="6">The sequence shown here is derived from an EMBL/GenBank/DDBJ whole genome shotgun (WGS) entry which is preliminary data.</text>
</comment>
<dbReference type="PANTHER" id="PTHR47151">
    <property type="entry name" value="LEU/ILE/VAL-BINDING ABC TRANSPORTER SUBUNIT"/>
    <property type="match status" value="1"/>
</dbReference>
<organism evidence="6 7">
    <name type="scientific">Burkholderia gladioli</name>
    <name type="common">Pseudomonas marginata</name>
    <name type="synonym">Phytomonas marginata</name>
    <dbReference type="NCBI Taxonomy" id="28095"/>
    <lineage>
        <taxon>Bacteria</taxon>
        <taxon>Pseudomonadati</taxon>
        <taxon>Pseudomonadota</taxon>
        <taxon>Betaproteobacteria</taxon>
        <taxon>Burkholderiales</taxon>
        <taxon>Burkholderiaceae</taxon>
        <taxon>Burkholderia</taxon>
    </lineage>
</organism>
<keyword evidence="2" id="KW-0813">Transport</keyword>
<dbReference type="InterPro" id="IPR028081">
    <property type="entry name" value="Leu-bd"/>
</dbReference>
<evidence type="ECO:0000256" key="2">
    <source>
        <dbReference type="ARBA" id="ARBA00022448"/>
    </source>
</evidence>
<dbReference type="CDD" id="cd06342">
    <property type="entry name" value="PBP1_ABC_LIVBP-like"/>
    <property type="match status" value="1"/>
</dbReference>
<feature type="domain" description="Leucine-binding protein" evidence="5">
    <location>
        <begin position="62"/>
        <end position="401"/>
    </location>
</feature>
<dbReference type="GO" id="GO:0006865">
    <property type="term" value="P:amino acid transport"/>
    <property type="evidence" value="ECO:0007669"/>
    <property type="project" value="UniProtKB-KW"/>
</dbReference>
<evidence type="ECO:0000313" key="6">
    <source>
        <dbReference type="EMBL" id="PEH37884.1"/>
    </source>
</evidence>
<comment type="similarity">
    <text evidence="1">Belongs to the leucine-binding protein family.</text>
</comment>
<dbReference type="AlphaFoldDB" id="A0A2A7S2I3"/>
<proteinExistence type="inferred from homology"/>
<dbReference type="InterPro" id="IPR028082">
    <property type="entry name" value="Peripla_BP_I"/>
</dbReference>
<protein>
    <submittedName>
        <fullName evidence="6">Branched-chain amino acid ABC transporter substrate-binding protein</fullName>
    </submittedName>
</protein>
<keyword evidence="4" id="KW-0029">Amino-acid transport</keyword>